<keyword evidence="8 14" id="KW-0479">Metal-binding</keyword>
<comment type="similarity">
    <text evidence="3 14">Belongs to the TPP enzyme family.</text>
</comment>
<keyword evidence="5 14" id="KW-0028">Amino-acid biosynthesis</keyword>
<keyword evidence="12 14" id="KW-0100">Branched-chain amino acid biosynthesis</keyword>
<evidence type="ECO:0000256" key="9">
    <source>
        <dbReference type="ARBA" id="ARBA00022827"/>
    </source>
</evidence>
<dbReference type="NCBIfam" id="TIGR00118">
    <property type="entry name" value="acolac_lg"/>
    <property type="match status" value="1"/>
</dbReference>
<dbReference type="GO" id="GO:0050660">
    <property type="term" value="F:flavin adenine dinucleotide binding"/>
    <property type="evidence" value="ECO:0007669"/>
    <property type="project" value="InterPro"/>
</dbReference>
<evidence type="ECO:0000259" key="17">
    <source>
        <dbReference type="Pfam" id="PF02776"/>
    </source>
</evidence>
<dbReference type="PATRIC" id="fig|1204738.3.peg.2969"/>
<dbReference type="Pfam" id="PF00205">
    <property type="entry name" value="TPP_enzyme_M"/>
    <property type="match status" value="1"/>
</dbReference>
<dbReference type="GO" id="GO:0005948">
    <property type="term" value="C:acetolactate synthase complex"/>
    <property type="evidence" value="ECO:0007669"/>
    <property type="project" value="TreeGrafter"/>
</dbReference>
<dbReference type="FunFam" id="3.40.50.1220:FF:000008">
    <property type="entry name" value="Acetolactate synthase"/>
    <property type="match status" value="1"/>
</dbReference>
<dbReference type="InterPro" id="IPR045229">
    <property type="entry name" value="TPP_enz"/>
</dbReference>
<dbReference type="GO" id="GO:0009097">
    <property type="term" value="P:isoleucine biosynthetic process"/>
    <property type="evidence" value="ECO:0007669"/>
    <property type="project" value="UniProtKB-UniPathway"/>
</dbReference>
<evidence type="ECO:0000256" key="4">
    <source>
        <dbReference type="ARBA" id="ARBA00013145"/>
    </source>
</evidence>
<dbReference type="Pfam" id="PF02776">
    <property type="entry name" value="TPP_enzyme_N"/>
    <property type="match status" value="1"/>
</dbReference>
<keyword evidence="7 14" id="KW-0808">Transferase</keyword>
<evidence type="ECO:0000256" key="5">
    <source>
        <dbReference type="ARBA" id="ARBA00022605"/>
    </source>
</evidence>
<dbReference type="EC" id="2.2.1.6" evidence="4 14"/>
<dbReference type="CDD" id="cd07035">
    <property type="entry name" value="TPP_PYR_POX_like"/>
    <property type="match status" value="1"/>
</dbReference>
<evidence type="ECO:0000313" key="18">
    <source>
        <dbReference type="EMBL" id="ELY21317.1"/>
    </source>
</evidence>
<evidence type="ECO:0000256" key="12">
    <source>
        <dbReference type="ARBA" id="ARBA00023304"/>
    </source>
</evidence>
<evidence type="ECO:0000256" key="1">
    <source>
        <dbReference type="ARBA" id="ARBA00004974"/>
    </source>
</evidence>
<accession>L9U976</accession>
<evidence type="ECO:0000256" key="2">
    <source>
        <dbReference type="ARBA" id="ARBA00005025"/>
    </source>
</evidence>
<dbReference type="Pfam" id="PF02775">
    <property type="entry name" value="TPP_enzyme_C"/>
    <property type="match status" value="1"/>
</dbReference>
<keyword evidence="6" id="KW-0285">Flavoprotein</keyword>
<evidence type="ECO:0000313" key="19">
    <source>
        <dbReference type="Proteomes" id="UP000011651"/>
    </source>
</evidence>
<comment type="cofactor">
    <cofactor evidence="14">
        <name>thiamine diphosphate</name>
        <dbReference type="ChEBI" id="CHEBI:58937"/>
    </cofactor>
    <text evidence="14">Binds 1 thiamine pyrophosphate per subunit.</text>
</comment>
<evidence type="ECO:0000256" key="7">
    <source>
        <dbReference type="ARBA" id="ARBA00022679"/>
    </source>
</evidence>
<dbReference type="PANTHER" id="PTHR18968:SF13">
    <property type="entry name" value="ACETOLACTATE SYNTHASE CATALYTIC SUBUNIT, MITOCHONDRIAL"/>
    <property type="match status" value="1"/>
</dbReference>
<evidence type="ECO:0000259" key="16">
    <source>
        <dbReference type="Pfam" id="PF02775"/>
    </source>
</evidence>
<dbReference type="Proteomes" id="UP000011651">
    <property type="component" value="Unassembled WGS sequence"/>
</dbReference>
<dbReference type="GO" id="GO:0009099">
    <property type="term" value="P:L-valine biosynthetic process"/>
    <property type="evidence" value="ECO:0007669"/>
    <property type="project" value="UniProtKB-UniPathway"/>
</dbReference>
<sequence length="632" mass="69229">MIYVDIKAPSPDKSAGPNRAICQGLASGAGKGRQRHTAALDTAGCPADRTRDLQGRNTVELLSGADMIARFLQDEGIEYIYGYPGGAALHIYDALFRQDKVKHILVRHEQAATHAADGYARASGKPGCVLVTSGPGATNAVTGIATAYMDSIPMVVLCGQVASHLIGEDAFQETDIVGVTRPIVKHSFSIRHPSEIPEVLKKAFYLAATGRPGPVVVDIPKDMTAPTERYEYIYPKKVKMRSYNPVTRGHTGQIKKAVEMILKAKRPVFYTGGGVVTGKASEGLTDLVKQLGYPITTTLMGIGAYPQSDRQCLGWLGMHGSYESNMAMHHADLIIAIGARFDDRVTNSTSKFCPTAKIIHVDVDPSSISKTVRADVPIVGPASSVINEMISLVQGHKIAHPEALTEWWEKIDGWRADREGKLYEPSKVGEALKPQEVIEALCRVTRGEAYVTTDVGQHQMFAAQYYKFDKPNRLITSGGLGTMGFGFPAAMGIKQNYPDDDVVCVTGEGSFQMMMQELSTCKQYGVGVKIVNLNNASLGMVRQWQDLNYKSRHAHSYMESLPDFHMLIEAYGFTAITVNTLDELEPALERAFADKHELVFLDVKVDPFEHVYPMQVPLGAMRDMLLSKTERT</sequence>
<dbReference type="CDD" id="cd02015">
    <property type="entry name" value="TPP_AHAS"/>
    <property type="match status" value="1"/>
</dbReference>
<comment type="caution">
    <text evidence="18">The sequence shown here is derived from an EMBL/GenBank/DDBJ whole genome shotgun (WGS) entry which is preliminary data.</text>
</comment>
<keyword evidence="10 14" id="KW-0460">Magnesium</keyword>
<evidence type="ECO:0000259" key="15">
    <source>
        <dbReference type="Pfam" id="PF00205"/>
    </source>
</evidence>
<dbReference type="GO" id="GO:0000287">
    <property type="term" value="F:magnesium ion binding"/>
    <property type="evidence" value="ECO:0007669"/>
    <property type="project" value="UniProtKB-UniRule"/>
</dbReference>
<dbReference type="AlphaFoldDB" id="L9U976"/>
<dbReference type="NCBIfam" id="NF005058">
    <property type="entry name" value="PRK06466.1"/>
    <property type="match status" value="1"/>
</dbReference>
<dbReference type="InterPro" id="IPR012001">
    <property type="entry name" value="Thiamin_PyroP_enz_TPP-bd_dom"/>
</dbReference>
<organism evidence="18 19">
    <name type="scientific">Vreelandella titanicae BH1</name>
    <dbReference type="NCBI Taxonomy" id="1204738"/>
    <lineage>
        <taxon>Bacteria</taxon>
        <taxon>Pseudomonadati</taxon>
        <taxon>Pseudomonadota</taxon>
        <taxon>Gammaproteobacteria</taxon>
        <taxon>Oceanospirillales</taxon>
        <taxon>Halomonadaceae</taxon>
        <taxon>Vreelandella</taxon>
    </lineage>
</organism>
<feature type="domain" description="Thiamine pyrophosphate enzyme central" evidence="15">
    <location>
        <begin position="254"/>
        <end position="388"/>
    </location>
</feature>
<gene>
    <name evidence="18" type="ORF">HALTITAN_1972</name>
</gene>
<dbReference type="FunFam" id="3.40.50.970:FF:000007">
    <property type="entry name" value="Acetolactate synthase"/>
    <property type="match status" value="1"/>
</dbReference>
<evidence type="ECO:0000256" key="10">
    <source>
        <dbReference type="ARBA" id="ARBA00022842"/>
    </source>
</evidence>
<feature type="domain" description="Thiamine pyrophosphate enzyme TPP-binding" evidence="16">
    <location>
        <begin position="454"/>
        <end position="603"/>
    </location>
</feature>
<keyword evidence="9" id="KW-0274">FAD</keyword>
<dbReference type="SUPFAM" id="SSF52467">
    <property type="entry name" value="DHS-like NAD/FAD-binding domain"/>
    <property type="match status" value="1"/>
</dbReference>
<dbReference type="UniPathway" id="UPA00047">
    <property type="reaction ID" value="UER00055"/>
</dbReference>
<dbReference type="FunFam" id="3.40.50.970:FF:000016">
    <property type="entry name" value="Acetolactate synthase"/>
    <property type="match status" value="1"/>
</dbReference>
<proteinExistence type="inferred from homology"/>
<dbReference type="PANTHER" id="PTHR18968">
    <property type="entry name" value="THIAMINE PYROPHOSPHATE ENZYMES"/>
    <property type="match status" value="1"/>
</dbReference>
<dbReference type="InterPro" id="IPR012000">
    <property type="entry name" value="Thiamin_PyroP_enz_cen_dom"/>
</dbReference>
<evidence type="ECO:0000256" key="14">
    <source>
        <dbReference type="RuleBase" id="RU003591"/>
    </source>
</evidence>
<feature type="domain" description="Thiamine pyrophosphate enzyme N-terminal TPP-binding" evidence="17">
    <location>
        <begin position="63"/>
        <end position="177"/>
    </location>
</feature>
<dbReference type="GO" id="GO:0003984">
    <property type="term" value="F:acetolactate synthase activity"/>
    <property type="evidence" value="ECO:0007669"/>
    <property type="project" value="UniProtKB-EC"/>
</dbReference>
<dbReference type="InterPro" id="IPR011766">
    <property type="entry name" value="TPP_enzyme_TPP-bd"/>
</dbReference>
<dbReference type="InterPro" id="IPR039368">
    <property type="entry name" value="AHAS_TPP"/>
</dbReference>
<comment type="pathway">
    <text evidence="1 14">Amino-acid biosynthesis; L-isoleucine biosynthesis; L-isoleucine from 2-oxobutanoate: step 1/4.</text>
</comment>
<keyword evidence="11 14" id="KW-0786">Thiamine pyrophosphate</keyword>
<dbReference type="Gene3D" id="3.40.50.970">
    <property type="match status" value="2"/>
</dbReference>
<evidence type="ECO:0000256" key="6">
    <source>
        <dbReference type="ARBA" id="ARBA00022630"/>
    </source>
</evidence>
<comment type="cofactor">
    <cofactor evidence="14">
        <name>Mg(2+)</name>
        <dbReference type="ChEBI" id="CHEBI:18420"/>
    </cofactor>
    <text evidence="14">Binds 1 Mg(2+) ion per subunit.</text>
</comment>
<evidence type="ECO:0000256" key="11">
    <source>
        <dbReference type="ARBA" id="ARBA00023052"/>
    </source>
</evidence>
<dbReference type="InterPro" id="IPR012846">
    <property type="entry name" value="Acetolactate_synth_lsu"/>
</dbReference>
<evidence type="ECO:0000256" key="3">
    <source>
        <dbReference type="ARBA" id="ARBA00007812"/>
    </source>
</evidence>
<dbReference type="EMBL" id="AOPO01000007">
    <property type="protein sequence ID" value="ELY21317.1"/>
    <property type="molecule type" value="Genomic_DNA"/>
</dbReference>
<dbReference type="InterPro" id="IPR029061">
    <property type="entry name" value="THDP-binding"/>
</dbReference>
<reference evidence="18 19" key="1">
    <citation type="journal article" date="2013" name="Genome Announc.">
        <title>Draft Genome of the Marine Gammaproteobacterium Halomonas titanicae.</title>
        <authorList>
            <person name="Sanchez-Porro C."/>
            <person name="de la Haba R.R."/>
            <person name="Cruz-Hernandez N."/>
            <person name="Gonzalez J.M."/>
            <person name="Reyes-Guirao C."/>
            <person name="Navarro-Sampedro L."/>
            <person name="Carballo M."/>
            <person name="Ventosa A."/>
        </authorList>
    </citation>
    <scope>NUCLEOTIDE SEQUENCE [LARGE SCALE GENOMIC DNA]</scope>
    <source>
        <strain evidence="18 19">BH1</strain>
    </source>
</reference>
<protein>
    <recommendedName>
        <fullName evidence="4 14">Acetolactate synthase</fullName>
        <ecNumber evidence="4 14">2.2.1.6</ecNumber>
    </recommendedName>
</protein>
<evidence type="ECO:0000256" key="13">
    <source>
        <dbReference type="ARBA" id="ARBA00048670"/>
    </source>
</evidence>
<comment type="catalytic activity">
    <reaction evidence="13 14">
        <text>2 pyruvate + H(+) = (2S)-2-acetolactate + CO2</text>
        <dbReference type="Rhea" id="RHEA:25249"/>
        <dbReference type="ChEBI" id="CHEBI:15361"/>
        <dbReference type="ChEBI" id="CHEBI:15378"/>
        <dbReference type="ChEBI" id="CHEBI:16526"/>
        <dbReference type="ChEBI" id="CHEBI:58476"/>
        <dbReference type="EC" id="2.2.1.6"/>
    </reaction>
</comment>
<dbReference type="SUPFAM" id="SSF52518">
    <property type="entry name" value="Thiamin diphosphate-binding fold (THDP-binding)"/>
    <property type="match status" value="2"/>
</dbReference>
<dbReference type="InterPro" id="IPR029035">
    <property type="entry name" value="DHS-like_NAD/FAD-binding_dom"/>
</dbReference>
<dbReference type="UniPathway" id="UPA00049">
    <property type="reaction ID" value="UER00059"/>
</dbReference>
<dbReference type="GO" id="GO:0030976">
    <property type="term" value="F:thiamine pyrophosphate binding"/>
    <property type="evidence" value="ECO:0007669"/>
    <property type="project" value="UniProtKB-UniRule"/>
</dbReference>
<evidence type="ECO:0000256" key="8">
    <source>
        <dbReference type="ARBA" id="ARBA00022723"/>
    </source>
</evidence>
<comment type="pathway">
    <text evidence="2 14">Amino-acid biosynthesis; L-valine biosynthesis; L-valine from pyruvate: step 1/4.</text>
</comment>
<name>L9U976_9GAMM</name>
<dbReference type="Gene3D" id="3.40.50.1220">
    <property type="entry name" value="TPP-binding domain"/>
    <property type="match status" value="1"/>
</dbReference>